<dbReference type="EMBL" id="GGEC01070663">
    <property type="protein sequence ID" value="MBX51147.1"/>
    <property type="molecule type" value="Transcribed_RNA"/>
</dbReference>
<organism evidence="1">
    <name type="scientific">Rhizophora mucronata</name>
    <name type="common">Asiatic mangrove</name>
    <dbReference type="NCBI Taxonomy" id="61149"/>
    <lineage>
        <taxon>Eukaryota</taxon>
        <taxon>Viridiplantae</taxon>
        <taxon>Streptophyta</taxon>
        <taxon>Embryophyta</taxon>
        <taxon>Tracheophyta</taxon>
        <taxon>Spermatophyta</taxon>
        <taxon>Magnoliopsida</taxon>
        <taxon>eudicotyledons</taxon>
        <taxon>Gunneridae</taxon>
        <taxon>Pentapetalae</taxon>
        <taxon>rosids</taxon>
        <taxon>fabids</taxon>
        <taxon>Malpighiales</taxon>
        <taxon>Rhizophoraceae</taxon>
        <taxon>Rhizophora</taxon>
    </lineage>
</organism>
<evidence type="ECO:0000313" key="1">
    <source>
        <dbReference type="EMBL" id="MBX51147.1"/>
    </source>
</evidence>
<accession>A0A2P2P8Y0</accession>
<proteinExistence type="predicted"/>
<protein>
    <submittedName>
        <fullName evidence="1">Uncharacterized protein</fullName>
    </submittedName>
</protein>
<sequence length="27" mass="3123">MGICSTILYGYDSYCSSIMHIYTRICK</sequence>
<dbReference type="AlphaFoldDB" id="A0A2P2P8Y0"/>
<name>A0A2P2P8Y0_RHIMU</name>
<reference evidence="1" key="1">
    <citation type="submission" date="2018-02" db="EMBL/GenBank/DDBJ databases">
        <title>Rhizophora mucronata_Transcriptome.</title>
        <authorList>
            <person name="Meera S.P."/>
            <person name="Sreeshan A."/>
            <person name="Augustine A."/>
        </authorList>
    </citation>
    <scope>NUCLEOTIDE SEQUENCE</scope>
    <source>
        <tissue evidence="1">Leaf</tissue>
    </source>
</reference>